<organism evidence="1 2">
    <name type="scientific">Sarocladium strictum</name>
    <name type="common">Black bundle disease fungus</name>
    <name type="synonym">Acremonium strictum</name>
    <dbReference type="NCBI Taxonomy" id="5046"/>
    <lineage>
        <taxon>Eukaryota</taxon>
        <taxon>Fungi</taxon>
        <taxon>Dikarya</taxon>
        <taxon>Ascomycota</taxon>
        <taxon>Pezizomycotina</taxon>
        <taxon>Sordariomycetes</taxon>
        <taxon>Hypocreomycetidae</taxon>
        <taxon>Hypocreales</taxon>
        <taxon>Sarocladiaceae</taxon>
        <taxon>Sarocladium</taxon>
    </lineage>
</organism>
<name>A0AA39LBC4_SARSR</name>
<sequence>MSYTQNLYPVSTAIPIQVTSVPTIDHDDDNMQLPSNVRVLCSRLQTILRQRRRKQQKRSLEISAPFNFTHQPVIIPGISEDEISILREKAAASRIGIAEMMPQSPSSLNSHPPMIVRRARSATAMPLMI</sequence>
<gene>
    <name evidence="1" type="ORF">NLU13_0510</name>
</gene>
<comment type="caution">
    <text evidence="1">The sequence shown here is derived from an EMBL/GenBank/DDBJ whole genome shotgun (WGS) entry which is preliminary data.</text>
</comment>
<dbReference type="EMBL" id="JAPDFR010000001">
    <property type="protein sequence ID" value="KAK0391008.1"/>
    <property type="molecule type" value="Genomic_DNA"/>
</dbReference>
<dbReference type="Proteomes" id="UP001175261">
    <property type="component" value="Unassembled WGS sequence"/>
</dbReference>
<keyword evidence="2" id="KW-1185">Reference proteome</keyword>
<dbReference type="AlphaFoldDB" id="A0AA39LBC4"/>
<reference evidence="1" key="1">
    <citation type="submission" date="2022-10" db="EMBL/GenBank/DDBJ databases">
        <title>Determination and structural analysis of whole genome sequence of Sarocladium strictum F4-1.</title>
        <authorList>
            <person name="Hu L."/>
            <person name="Jiang Y."/>
        </authorList>
    </citation>
    <scope>NUCLEOTIDE SEQUENCE</scope>
    <source>
        <strain evidence="1">F4-1</strain>
    </source>
</reference>
<protein>
    <submittedName>
        <fullName evidence="1">Uncharacterized protein</fullName>
    </submittedName>
</protein>
<evidence type="ECO:0000313" key="2">
    <source>
        <dbReference type="Proteomes" id="UP001175261"/>
    </source>
</evidence>
<accession>A0AA39LBC4</accession>
<proteinExistence type="predicted"/>
<evidence type="ECO:0000313" key="1">
    <source>
        <dbReference type="EMBL" id="KAK0391008.1"/>
    </source>
</evidence>